<evidence type="ECO:0008006" key="2">
    <source>
        <dbReference type="Google" id="ProtNLM"/>
    </source>
</evidence>
<accession>A0A645BBG5</accession>
<gene>
    <name evidence="1" type="ORF">SDC9_105892</name>
</gene>
<name>A0A645BBG5_9ZZZZ</name>
<evidence type="ECO:0000313" key="1">
    <source>
        <dbReference type="EMBL" id="MPM59054.1"/>
    </source>
</evidence>
<comment type="caution">
    <text evidence="1">The sequence shown here is derived from an EMBL/GenBank/DDBJ whole genome shotgun (WGS) entry which is preliminary data.</text>
</comment>
<organism evidence="1">
    <name type="scientific">bioreactor metagenome</name>
    <dbReference type="NCBI Taxonomy" id="1076179"/>
    <lineage>
        <taxon>unclassified sequences</taxon>
        <taxon>metagenomes</taxon>
        <taxon>ecological metagenomes</taxon>
    </lineage>
</organism>
<dbReference type="EMBL" id="VSSQ01017099">
    <property type="protein sequence ID" value="MPM59054.1"/>
    <property type="molecule type" value="Genomic_DNA"/>
</dbReference>
<dbReference type="AlphaFoldDB" id="A0A645BBG5"/>
<reference evidence="1" key="1">
    <citation type="submission" date="2019-08" db="EMBL/GenBank/DDBJ databases">
        <authorList>
            <person name="Kucharzyk K."/>
            <person name="Murdoch R.W."/>
            <person name="Higgins S."/>
            <person name="Loffler F."/>
        </authorList>
    </citation>
    <scope>NUCLEOTIDE SEQUENCE</scope>
</reference>
<sequence length="212" mass="22489">MGKALKIGMFVLVIVCSGSIVFASQTVVDAPASSFSFVNYVNVGGGAAFIQEENPVLLDLSYGFELAPWFSLGTFVAVNPLSSFAHADMGVSIANTEAAFALMSGMELLFTPASERMIHPILRMAVGGVSVGHLKDIDGNEGYDVVSASRSTFASLSAGLELNITNCVRLALRGGWRFAGHGETMGIDKYGLSGPEVSLSLRTVWRTEISKR</sequence>
<protein>
    <recommendedName>
        <fullName evidence="2">Outer membrane protein beta-barrel domain-containing protein</fullName>
    </recommendedName>
</protein>
<proteinExistence type="predicted"/>